<evidence type="ECO:0000313" key="2">
    <source>
        <dbReference type="Proteomes" id="UP001244341"/>
    </source>
</evidence>
<gene>
    <name evidence="1" type="ORF">OEZ85_004366</name>
</gene>
<evidence type="ECO:0000313" key="1">
    <source>
        <dbReference type="EMBL" id="WIA22014.1"/>
    </source>
</evidence>
<name>A0ABY8UKH5_TETOB</name>
<evidence type="ECO:0008006" key="3">
    <source>
        <dbReference type="Google" id="ProtNLM"/>
    </source>
</evidence>
<proteinExistence type="predicted"/>
<keyword evidence="2" id="KW-1185">Reference proteome</keyword>
<dbReference type="Proteomes" id="UP001244341">
    <property type="component" value="Chromosome 14b"/>
</dbReference>
<sequence>MPALLAGSSRQAPPHPPAGCCKPGFGGPLCGMCKSGFWSRGGAATNATVCRACPDGTFTLGEGATAQAACLNTTIAVNTTIPINVTTLSTFELANATCSKALEDALVAKYNEEKQKAAAADGFLLSFTTKVVNCTEVPGSGSGRKLSAVIFTSSAQIFTISFTISATYIPLGGSSGSSPLYVPGYFGCPSGLCEFANSGGGVAFPGLNDPGASSLLWGSVGQSFDNAALQGLESIGSLSAGGASFNFASADLSQFTLVSSSGGAPVFFDAQESVSTLGSSVFYPEAWIGQCGTTKENATCTVVDTACSNGGTISAKCSKGASGAGVWTDLQGACKAPAPVSCGTTPMPSAAAGWITNGAPLSATAWAAACSQTVQGQTCSAAACGGGFTGTLSAVCQANGQWGQLSGTCTGTCSGAPGFVPTSGGGAFSATAWQAACSSTARGSSCTANNACSAGTGSISAQCDASGSWINVQGACSLVPCASTTGMQAVPNLNATKWISFCGTTAVGQQCVSSGVCKDDTYGFTSATCAATGWIDASGNCAPPPAG</sequence>
<dbReference type="EMBL" id="CP126221">
    <property type="protein sequence ID" value="WIA22014.1"/>
    <property type="molecule type" value="Genomic_DNA"/>
</dbReference>
<accession>A0ABY8UKH5</accession>
<organism evidence="1 2">
    <name type="scientific">Tetradesmus obliquus</name>
    <name type="common">Green alga</name>
    <name type="synonym">Acutodesmus obliquus</name>
    <dbReference type="NCBI Taxonomy" id="3088"/>
    <lineage>
        <taxon>Eukaryota</taxon>
        <taxon>Viridiplantae</taxon>
        <taxon>Chlorophyta</taxon>
        <taxon>core chlorophytes</taxon>
        <taxon>Chlorophyceae</taxon>
        <taxon>CS clade</taxon>
        <taxon>Sphaeropleales</taxon>
        <taxon>Scenedesmaceae</taxon>
        <taxon>Tetradesmus</taxon>
    </lineage>
</organism>
<protein>
    <recommendedName>
        <fullName evidence="3">Tyrosine-protein kinase ephrin type A/B receptor-like domain-containing protein</fullName>
    </recommendedName>
</protein>
<reference evidence="1 2" key="1">
    <citation type="submission" date="2023-05" db="EMBL/GenBank/DDBJ databases">
        <title>A 100% complete, gapless, phased diploid assembly of the Scenedesmus obliquus UTEX 3031 genome.</title>
        <authorList>
            <person name="Biondi T.C."/>
            <person name="Hanschen E.R."/>
            <person name="Kwon T."/>
            <person name="Eng W."/>
            <person name="Kruse C.P.S."/>
            <person name="Koehler S.I."/>
            <person name="Kunde Y."/>
            <person name="Gleasner C.D."/>
            <person name="You Mak K.T."/>
            <person name="Polle J."/>
            <person name="Hovde B.T."/>
            <person name="Starkenburg S.R."/>
        </authorList>
    </citation>
    <scope>NUCLEOTIDE SEQUENCE [LARGE SCALE GENOMIC DNA]</scope>
    <source>
        <strain evidence="1 2">DOE0152z</strain>
    </source>
</reference>